<dbReference type="FunFam" id="3.40.50.2300:FF:000002">
    <property type="entry name" value="DNA-binding response regulator PhoP"/>
    <property type="match status" value="1"/>
</dbReference>
<dbReference type="PROSITE" id="PS50110">
    <property type="entry name" value="RESPONSE_REGULATORY"/>
    <property type="match status" value="1"/>
</dbReference>
<evidence type="ECO:0000259" key="8">
    <source>
        <dbReference type="PROSITE" id="PS50110"/>
    </source>
</evidence>
<feature type="domain" description="Response regulatory" evidence="8">
    <location>
        <begin position="2"/>
        <end position="116"/>
    </location>
</feature>
<keyword evidence="3" id="KW-0805">Transcription regulation</keyword>
<dbReference type="InterPro" id="IPR036388">
    <property type="entry name" value="WH-like_DNA-bd_sf"/>
</dbReference>
<dbReference type="AlphaFoldDB" id="A0AAU7AW84"/>
<keyword evidence="5" id="KW-0804">Transcription</keyword>
<dbReference type="Pfam" id="PF00486">
    <property type="entry name" value="Trans_reg_C"/>
    <property type="match status" value="1"/>
</dbReference>
<protein>
    <submittedName>
        <fullName evidence="10">Transcriptional regulatory protein TcrA</fullName>
    </submittedName>
</protein>
<sequence length="223" mass="24817">MRILVVEDEAKMAALIARLLREDGAVVDVAVTGAEALWMAESTGYEALVLDLNLPDIDGLEVCRRLRDADVWTPVLMLTARGSVEDRVDGLDTGADDYLVKPFAADELLARLRALVRRGARERPPQLTAGDLRLDPAAGRAWRGDTELQLSAKEFLLLAAFLRRPGEVLSRGVLLELGWDHSYENRSNVVDVVMRRLREKVDRPFGVDQLTTVRGRGYRLDVA</sequence>
<feature type="domain" description="OmpR/PhoB-type" evidence="9">
    <location>
        <begin position="124"/>
        <end position="222"/>
    </location>
</feature>
<dbReference type="PANTHER" id="PTHR48111">
    <property type="entry name" value="REGULATOR OF RPOS"/>
    <property type="match status" value="1"/>
</dbReference>
<dbReference type="GO" id="GO:0006355">
    <property type="term" value="P:regulation of DNA-templated transcription"/>
    <property type="evidence" value="ECO:0007669"/>
    <property type="project" value="InterPro"/>
</dbReference>
<dbReference type="Gene3D" id="3.40.50.2300">
    <property type="match status" value="1"/>
</dbReference>
<dbReference type="InterPro" id="IPR001867">
    <property type="entry name" value="OmpR/PhoB-type_DNA-bd"/>
</dbReference>
<dbReference type="SMART" id="SM00448">
    <property type="entry name" value="REC"/>
    <property type="match status" value="1"/>
</dbReference>
<feature type="modified residue" description="4-aspartylphosphate" evidence="6">
    <location>
        <position position="51"/>
    </location>
</feature>
<reference evidence="10" key="1">
    <citation type="submission" date="2022-12" db="EMBL/GenBank/DDBJ databases">
        <title>Paraconexibacter alkalitolerans sp. nov. and Baekduia alba sp. nov., isolated from soil and emended description of the genera Paraconexibacter (Chun et al., 2020) and Baekduia (An et al., 2020).</title>
        <authorList>
            <person name="Vieira S."/>
            <person name="Huber K.J."/>
            <person name="Geppert A."/>
            <person name="Wolf J."/>
            <person name="Neumann-Schaal M."/>
            <person name="Muesken M."/>
            <person name="Overmann J."/>
        </authorList>
    </citation>
    <scope>NUCLEOTIDE SEQUENCE</scope>
    <source>
        <strain evidence="10">AEG42_29</strain>
    </source>
</reference>
<dbReference type="SUPFAM" id="SSF52172">
    <property type="entry name" value="CheY-like"/>
    <property type="match status" value="1"/>
</dbReference>
<evidence type="ECO:0000256" key="2">
    <source>
        <dbReference type="ARBA" id="ARBA00023012"/>
    </source>
</evidence>
<proteinExistence type="predicted"/>
<evidence type="ECO:0000256" key="3">
    <source>
        <dbReference type="ARBA" id="ARBA00023015"/>
    </source>
</evidence>
<dbReference type="KEGG" id="parq:DSM112329_02766"/>
<dbReference type="InterPro" id="IPR039420">
    <property type="entry name" value="WalR-like"/>
</dbReference>
<evidence type="ECO:0000256" key="4">
    <source>
        <dbReference type="ARBA" id="ARBA00023125"/>
    </source>
</evidence>
<keyword evidence="1 6" id="KW-0597">Phosphoprotein</keyword>
<dbReference type="Pfam" id="PF00072">
    <property type="entry name" value="Response_reg"/>
    <property type="match status" value="1"/>
</dbReference>
<evidence type="ECO:0000256" key="1">
    <source>
        <dbReference type="ARBA" id="ARBA00022553"/>
    </source>
</evidence>
<dbReference type="InterPro" id="IPR001789">
    <property type="entry name" value="Sig_transdc_resp-reg_receiver"/>
</dbReference>
<dbReference type="PANTHER" id="PTHR48111:SF28">
    <property type="entry name" value="TRANSCRIPTIONAL REGULATORY PROTEIN TCRX-RELATED"/>
    <property type="match status" value="1"/>
</dbReference>
<dbReference type="GO" id="GO:0000976">
    <property type="term" value="F:transcription cis-regulatory region binding"/>
    <property type="evidence" value="ECO:0007669"/>
    <property type="project" value="TreeGrafter"/>
</dbReference>
<evidence type="ECO:0000256" key="6">
    <source>
        <dbReference type="PROSITE-ProRule" id="PRU00169"/>
    </source>
</evidence>
<dbReference type="PROSITE" id="PS51755">
    <property type="entry name" value="OMPR_PHOB"/>
    <property type="match status" value="1"/>
</dbReference>
<dbReference type="CDD" id="cd00383">
    <property type="entry name" value="trans_reg_C"/>
    <property type="match status" value="1"/>
</dbReference>
<dbReference type="InterPro" id="IPR011006">
    <property type="entry name" value="CheY-like_superfamily"/>
</dbReference>
<evidence type="ECO:0000259" key="9">
    <source>
        <dbReference type="PROSITE" id="PS51755"/>
    </source>
</evidence>
<accession>A0AAU7AW84</accession>
<dbReference type="Gene3D" id="6.10.250.690">
    <property type="match status" value="1"/>
</dbReference>
<dbReference type="GO" id="GO:0005829">
    <property type="term" value="C:cytosol"/>
    <property type="evidence" value="ECO:0007669"/>
    <property type="project" value="TreeGrafter"/>
</dbReference>
<keyword evidence="2" id="KW-0902">Two-component regulatory system</keyword>
<dbReference type="GO" id="GO:0032993">
    <property type="term" value="C:protein-DNA complex"/>
    <property type="evidence" value="ECO:0007669"/>
    <property type="project" value="TreeGrafter"/>
</dbReference>
<organism evidence="10">
    <name type="scientific">Paraconexibacter sp. AEG42_29</name>
    <dbReference type="NCBI Taxonomy" id="2997339"/>
    <lineage>
        <taxon>Bacteria</taxon>
        <taxon>Bacillati</taxon>
        <taxon>Actinomycetota</taxon>
        <taxon>Thermoleophilia</taxon>
        <taxon>Solirubrobacterales</taxon>
        <taxon>Paraconexibacteraceae</taxon>
        <taxon>Paraconexibacter</taxon>
    </lineage>
</organism>
<evidence type="ECO:0000256" key="7">
    <source>
        <dbReference type="PROSITE-ProRule" id="PRU01091"/>
    </source>
</evidence>
<dbReference type="Gene3D" id="1.10.10.10">
    <property type="entry name" value="Winged helix-like DNA-binding domain superfamily/Winged helix DNA-binding domain"/>
    <property type="match status" value="1"/>
</dbReference>
<evidence type="ECO:0000256" key="5">
    <source>
        <dbReference type="ARBA" id="ARBA00023163"/>
    </source>
</evidence>
<feature type="DNA-binding region" description="OmpR/PhoB-type" evidence="7">
    <location>
        <begin position="124"/>
        <end position="222"/>
    </location>
</feature>
<gene>
    <name evidence="10" type="primary">tcrA</name>
    <name evidence="10" type="ORF">DSM112329_02766</name>
</gene>
<keyword evidence="4 7" id="KW-0238">DNA-binding</keyword>
<dbReference type="GO" id="GO:0000156">
    <property type="term" value="F:phosphorelay response regulator activity"/>
    <property type="evidence" value="ECO:0007669"/>
    <property type="project" value="TreeGrafter"/>
</dbReference>
<evidence type="ECO:0000313" key="10">
    <source>
        <dbReference type="EMBL" id="XAY05906.1"/>
    </source>
</evidence>
<dbReference type="CDD" id="cd19935">
    <property type="entry name" value="REC_OmpR_CusR-like"/>
    <property type="match status" value="1"/>
</dbReference>
<dbReference type="SMART" id="SM00862">
    <property type="entry name" value="Trans_reg_C"/>
    <property type="match status" value="1"/>
</dbReference>
<name>A0AAU7AW84_9ACTN</name>
<dbReference type="EMBL" id="CP114014">
    <property type="protein sequence ID" value="XAY05906.1"/>
    <property type="molecule type" value="Genomic_DNA"/>
</dbReference>